<gene>
    <name evidence="3" type="ORF">Poly59_06480</name>
</gene>
<evidence type="ECO:0008006" key="5">
    <source>
        <dbReference type="Google" id="ProtNLM"/>
    </source>
</evidence>
<dbReference type="EMBL" id="SJPX01000001">
    <property type="protein sequence ID" value="TWU57739.1"/>
    <property type="molecule type" value="Genomic_DNA"/>
</dbReference>
<accession>A0A5C6FDN9</accession>
<dbReference type="OrthoDB" id="7783360at2"/>
<keyword evidence="4" id="KW-1185">Reference proteome</keyword>
<reference evidence="3 4" key="1">
    <citation type="submission" date="2019-02" db="EMBL/GenBank/DDBJ databases">
        <title>Deep-cultivation of Planctomycetes and their phenomic and genomic characterization uncovers novel biology.</title>
        <authorList>
            <person name="Wiegand S."/>
            <person name="Jogler M."/>
            <person name="Boedeker C."/>
            <person name="Pinto D."/>
            <person name="Vollmers J."/>
            <person name="Rivas-Marin E."/>
            <person name="Kohn T."/>
            <person name="Peeters S.H."/>
            <person name="Heuer A."/>
            <person name="Rast P."/>
            <person name="Oberbeckmann S."/>
            <person name="Bunk B."/>
            <person name="Jeske O."/>
            <person name="Meyerdierks A."/>
            <person name="Storesund J.E."/>
            <person name="Kallscheuer N."/>
            <person name="Luecker S."/>
            <person name="Lage O.M."/>
            <person name="Pohl T."/>
            <person name="Merkel B.J."/>
            <person name="Hornburger P."/>
            <person name="Mueller R.-W."/>
            <person name="Bruemmer F."/>
            <person name="Labrenz M."/>
            <person name="Spormann A.M."/>
            <person name="Op Den Camp H."/>
            <person name="Overmann J."/>
            <person name="Amann R."/>
            <person name="Jetten M.S.M."/>
            <person name="Mascher T."/>
            <person name="Medema M.H."/>
            <person name="Devos D.P."/>
            <person name="Kaster A.-K."/>
            <person name="Ovreas L."/>
            <person name="Rohde M."/>
            <person name="Galperin M.Y."/>
            <person name="Jogler C."/>
        </authorList>
    </citation>
    <scope>NUCLEOTIDE SEQUENCE [LARGE SCALE GENOMIC DNA]</scope>
    <source>
        <strain evidence="3 4">Poly59</strain>
    </source>
</reference>
<organism evidence="3 4">
    <name type="scientific">Rubripirellula reticaptiva</name>
    <dbReference type="NCBI Taxonomy" id="2528013"/>
    <lineage>
        <taxon>Bacteria</taxon>
        <taxon>Pseudomonadati</taxon>
        <taxon>Planctomycetota</taxon>
        <taxon>Planctomycetia</taxon>
        <taxon>Pirellulales</taxon>
        <taxon>Pirellulaceae</taxon>
        <taxon>Rubripirellula</taxon>
    </lineage>
</organism>
<dbReference type="AlphaFoldDB" id="A0A5C6FDN9"/>
<evidence type="ECO:0000256" key="2">
    <source>
        <dbReference type="SAM" id="SignalP"/>
    </source>
</evidence>
<evidence type="ECO:0000256" key="1">
    <source>
        <dbReference type="SAM" id="MobiDB-lite"/>
    </source>
</evidence>
<sequence precursor="true">MLCLRGCLAGLFLLVASWALAADRDALLKQPAAGINFTSPVDYSSELPLVDVFRTSRKWISQTEGAAWGKGPELELDPHGYVTKLQPGSWVETPVCNIEGGHYPSGVYTLIYDGEGEIEIGGAGKVTKRNSAGNYSVMVDASRGPIWVRVRRIDPENHVRNIRLIMPGFLDTYQDNPWRPGFMKLWSSMKAFRSMDWQHTNNSTIKNADDFPSMEDANWTERGLPLEVICDFANRTRQTPWVCVPHLATDEAVRHMAMVINDSLDKDACVIVEYSNEVWNGQFMQCQYVQQRGVELKLGDKPWEAGWSYTGKRSIEVFKIFEDVFGGTDRLIRTLPSQSANAYVAGKIVEAAMKDGSADALAIAPYMGMNVQPEKVAEILTLGVEGIFKKANDEILPETIRHIQDNLLVAKKNGLALVAYEAGQHFVGIGPAMNNDALTKLLHDVNADQQMGVLYRKYLEAWSENGGSLMCLFSSTGSWSKYGSWGLTQYADDDPSASPKLKAVSEWATSTK</sequence>
<feature type="signal peptide" evidence="2">
    <location>
        <begin position="1"/>
        <end position="21"/>
    </location>
</feature>
<comment type="caution">
    <text evidence="3">The sequence shown here is derived from an EMBL/GenBank/DDBJ whole genome shotgun (WGS) entry which is preliminary data.</text>
</comment>
<proteinExistence type="predicted"/>
<dbReference type="RefSeq" id="WP_146532584.1">
    <property type="nucleotide sequence ID" value="NZ_SJPX01000001.1"/>
</dbReference>
<name>A0A5C6FDN9_9BACT</name>
<keyword evidence="2" id="KW-0732">Signal</keyword>
<evidence type="ECO:0000313" key="4">
    <source>
        <dbReference type="Proteomes" id="UP000317977"/>
    </source>
</evidence>
<feature type="chain" id="PRO_5023070214" description="Cellulose-binding protein" evidence="2">
    <location>
        <begin position="22"/>
        <end position="512"/>
    </location>
</feature>
<protein>
    <recommendedName>
        <fullName evidence="5">Cellulose-binding protein</fullName>
    </recommendedName>
</protein>
<evidence type="ECO:0000313" key="3">
    <source>
        <dbReference type="EMBL" id="TWU57739.1"/>
    </source>
</evidence>
<feature type="region of interest" description="Disordered" evidence="1">
    <location>
        <begin position="493"/>
        <end position="512"/>
    </location>
</feature>
<dbReference type="Proteomes" id="UP000317977">
    <property type="component" value="Unassembled WGS sequence"/>
</dbReference>